<dbReference type="EMBL" id="JBHLTL010000006">
    <property type="protein sequence ID" value="MFC0589748.1"/>
    <property type="molecule type" value="Genomic_DNA"/>
</dbReference>
<dbReference type="RefSeq" id="WP_379481212.1">
    <property type="nucleotide sequence ID" value="NZ_JBHLTL010000006.1"/>
</dbReference>
<keyword evidence="2" id="KW-1185">Reference proteome</keyword>
<organism evidence="1 2">
    <name type="scientific">Novosphingobium aquiterrae</name>
    <dbReference type="NCBI Taxonomy" id="624388"/>
    <lineage>
        <taxon>Bacteria</taxon>
        <taxon>Pseudomonadati</taxon>
        <taxon>Pseudomonadota</taxon>
        <taxon>Alphaproteobacteria</taxon>
        <taxon>Sphingomonadales</taxon>
        <taxon>Sphingomonadaceae</taxon>
        <taxon>Novosphingobium</taxon>
    </lineage>
</organism>
<accession>A0ABV6PL17</accession>
<sequence>MEIAFNPFNGLSLASQFAGEGPITGALDWFSLQTRFAAAHAARRELNRFDSGQALPRGDFSHWAHGPTFAERAKPDVNPIDLAVRKGAVGMVAAVADTAPRSGRGLK</sequence>
<evidence type="ECO:0000313" key="2">
    <source>
        <dbReference type="Proteomes" id="UP001589943"/>
    </source>
</evidence>
<proteinExistence type="predicted"/>
<dbReference type="Proteomes" id="UP001589943">
    <property type="component" value="Unassembled WGS sequence"/>
</dbReference>
<gene>
    <name evidence="1" type="ORF">ACFFF7_10020</name>
</gene>
<comment type="caution">
    <text evidence="1">The sequence shown here is derived from an EMBL/GenBank/DDBJ whole genome shotgun (WGS) entry which is preliminary data.</text>
</comment>
<evidence type="ECO:0000313" key="1">
    <source>
        <dbReference type="EMBL" id="MFC0589748.1"/>
    </source>
</evidence>
<reference evidence="1 2" key="1">
    <citation type="submission" date="2024-09" db="EMBL/GenBank/DDBJ databases">
        <authorList>
            <person name="Sun Q."/>
            <person name="Mori K."/>
        </authorList>
    </citation>
    <scope>NUCLEOTIDE SEQUENCE [LARGE SCALE GENOMIC DNA]</scope>
    <source>
        <strain evidence="1 2">NCAIM B.02537</strain>
    </source>
</reference>
<name>A0ABV6PL17_9SPHN</name>
<protein>
    <submittedName>
        <fullName evidence="1">Uncharacterized protein</fullName>
    </submittedName>
</protein>